<feature type="domain" description="LTD" evidence="3">
    <location>
        <begin position="509"/>
        <end position="643"/>
    </location>
</feature>
<dbReference type="EMBL" id="JBHTJL010000009">
    <property type="protein sequence ID" value="MFD1062946.1"/>
    <property type="molecule type" value="Genomic_DNA"/>
</dbReference>
<dbReference type="InterPro" id="IPR036415">
    <property type="entry name" value="Lamin_tail_dom_sf"/>
</dbReference>
<feature type="chain" id="PRO_5047462355" evidence="2">
    <location>
        <begin position="22"/>
        <end position="766"/>
    </location>
</feature>
<name>A0ABW3N8T8_9FLAO</name>
<evidence type="ECO:0000259" key="3">
    <source>
        <dbReference type="PROSITE" id="PS51841"/>
    </source>
</evidence>
<dbReference type="Proteomes" id="UP001597013">
    <property type="component" value="Unassembled WGS sequence"/>
</dbReference>
<dbReference type="RefSeq" id="WP_386129255.1">
    <property type="nucleotide sequence ID" value="NZ_JBHTJL010000009.1"/>
</dbReference>
<keyword evidence="5" id="KW-1185">Reference proteome</keyword>
<evidence type="ECO:0000313" key="4">
    <source>
        <dbReference type="EMBL" id="MFD1062946.1"/>
    </source>
</evidence>
<dbReference type="SUPFAM" id="SSF74853">
    <property type="entry name" value="Lamin A/C globular tail domain"/>
    <property type="match status" value="1"/>
</dbReference>
<dbReference type="InterPro" id="IPR026444">
    <property type="entry name" value="Secre_tail"/>
</dbReference>
<dbReference type="PROSITE" id="PS51841">
    <property type="entry name" value="LTD"/>
    <property type="match status" value="1"/>
</dbReference>
<protein>
    <submittedName>
        <fullName evidence="4">Lamin tail domain-containing protein</fullName>
    </submittedName>
</protein>
<dbReference type="Pfam" id="PF00932">
    <property type="entry name" value="LTD"/>
    <property type="match status" value="1"/>
</dbReference>
<accession>A0ABW3N8T8</accession>
<organism evidence="4 5">
    <name type="scientific">Winogradskyella litorisediminis</name>
    <dbReference type="NCBI Taxonomy" id="1156618"/>
    <lineage>
        <taxon>Bacteria</taxon>
        <taxon>Pseudomonadati</taxon>
        <taxon>Bacteroidota</taxon>
        <taxon>Flavobacteriia</taxon>
        <taxon>Flavobacteriales</taxon>
        <taxon>Flavobacteriaceae</taxon>
        <taxon>Winogradskyella</taxon>
    </lineage>
</organism>
<dbReference type="Gene3D" id="2.60.40.1260">
    <property type="entry name" value="Lamin Tail domain"/>
    <property type="match status" value="1"/>
</dbReference>
<keyword evidence="1 2" id="KW-0732">Signal</keyword>
<sequence length="766" mass="80156">MKKLYFLLLTILFSAAGFCQGTETFDNFAETGTSYANGTFEGQDGSTWTYNQSRGDQSITGKSIMLGRNRSPQAEVFSGTISGGIGTLSFNYQRTFSTNVNLNVLVNDVIVGNVTSTDGTVQNSGTITVNQPGNFVLKFISANNSDGQVTIDDITWTNFSTSCGVILGTASYTCNSNNVGDTNDSVIVNIPYTGSDMGITSVTTTSGGTVTGDNPATTADGTISITNLIEGDSWDIVLNGGDCDTFSVSGTVPAAECDPIPNTCFDLSNGMNNFELVVVTPNSQSDEWSLSNGTYSMNGFCGGGCTESIETWMVFGPLDMTGVTDLALSFDATESFGVTDLVFAYTDSYSGCPSTTSWTTAQTITDAGSYDVNLSMATGTNVYIGVQYLDDGADGYSGWNLSNVSLDAFGNCPSLGMVVPSSCAVCDITLGTATYTCDTNNSGANNDQVTVNIPYTGVENTIVNITTSVQAVISGDDPSITADGTITLLGLSEGDAWDITINGGDCDGTTLSGMVPATNCDPQFIVINEILADPDGTTGDANGDGTVSTTEDEFIEIYNTGVDDINLEGYTISDLTQVRHTFPVGATIAAGDYYTIFGGGMVSNRANTNSVASSGSLGLNNGGDTVTITNNSGVIVASVTYGGEAGNNQSIARNPDFTGAFVEHTSIMSNPEAFSPGRSNETALSVNDFNENQFSIFPNPTNTGEITISSINTTAMTVTVYDMLGKKVKNETISNNRLNVSNLKSGIYLLRITQDGATSTKKLVIR</sequence>
<gene>
    <name evidence="4" type="ORF">ACFQ1Q_06775</name>
</gene>
<evidence type="ECO:0000256" key="2">
    <source>
        <dbReference type="SAM" id="SignalP"/>
    </source>
</evidence>
<comment type="caution">
    <text evidence="4">The sequence shown here is derived from an EMBL/GenBank/DDBJ whole genome shotgun (WGS) entry which is preliminary data.</text>
</comment>
<feature type="signal peptide" evidence="2">
    <location>
        <begin position="1"/>
        <end position="21"/>
    </location>
</feature>
<dbReference type="Pfam" id="PF18962">
    <property type="entry name" value="Por_Secre_tail"/>
    <property type="match status" value="1"/>
</dbReference>
<proteinExistence type="predicted"/>
<evidence type="ECO:0000313" key="5">
    <source>
        <dbReference type="Proteomes" id="UP001597013"/>
    </source>
</evidence>
<dbReference type="NCBIfam" id="TIGR04183">
    <property type="entry name" value="Por_Secre_tail"/>
    <property type="match status" value="1"/>
</dbReference>
<dbReference type="InterPro" id="IPR001322">
    <property type="entry name" value="Lamin_tail_dom"/>
</dbReference>
<reference evidence="5" key="1">
    <citation type="journal article" date="2019" name="Int. J. Syst. Evol. Microbiol.">
        <title>The Global Catalogue of Microorganisms (GCM) 10K type strain sequencing project: providing services to taxonomists for standard genome sequencing and annotation.</title>
        <authorList>
            <consortium name="The Broad Institute Genomics Platform"/>
            <consortium name="The Broad Institute Genome Sequencing Center for Infectious Disease"/>
            <person name="Wu L."/>
            <person name="Ma J."/>
        </authorList>
    </citation>
    <scope>NUCLEOTIDE SEQUENCE [LARGE SCALE GENOMIC DNA]</scope>
    <source>
        <strain evidence="5">CCUG 62215</strain>
    </source>
</reference>
<evidence type="ECO:0000256" key="1">
    <source>
        <dbReference type="ARBA" id="ARBA00022729"/>
    </source>
</evidence>